<accession>A0A2N6CZQ9</accession>
<evidence type="ECO:0000256" key="2">
    <source>
        <dbReference type="ARBA" id="ARBA00022737"/>
    </source>
</evidence>
<feature type="domain" description="EF-hand" evidence="5">
    <location>
        <begin position="172"/>
        <end position="198"/>
    </location>
</feature>
<feature type="domain" description="EF-hand" evidence="5">
    <location>
        <begin position="129"/>
        <end position="155"/>
    </location>
</feature>
<dbReference type="CDD" id="cd00051">
    <property type="entry name" value="EFh"/>
    <property type="match status" value="1"/>
</dbReference>
<reference evidence="6 7" key="1">
    <citation type="submission" date="2017-11" db="EMBL/GenBank/DDBJ databases">
        <title>Genome-resolved metagenomics identifies genetic mobility, metabolic interactions, and unexpected diversity in perchlorate-reducing communities.</title>
        <authorList>
            <person name="Barnum T.P."/>
            <person name="Figueroa I.A."/>
            <person name="Carlstrom C.I."/>
            <person name="Lucas L.N."/>
            <person name="Engelbrektson A.L."/>
            <person name="Coates J.D."/>
        </authorList>
    </citation>
    <scope>NUCLEOTIDE SEQUENCE [LARGE SCALE GENOMIC DNA]</scope>
    <source>
        <strain evidence="6">BM301</strain>
    </source>
</reference>
<evidence type="ECO:0000259" key="5">
    <source>
        <dbReference type="PROSITE" id="PS50222"/>
    </source>
</evidence>
<evidence type="ECO:0000256" key="3">
    <source>
        <dbReference type="SAM" id="MobiDB-lite"/>
    </source>
</evidence>
<feature type="region of interest" description="Disordered" evidence="3">
    <location>
        <begin position="146"/>
        <end position="198"/>
    </location>
</feature>
<feature type="chain" id="PRO_5014775755" description="EF-hand domain-containing protein" evidence="4">
    <location>
        <begin position="26"/>
        <end position="198"/>
    </location>
</feature>
<dbReference type="SUPFAM" id="SSF47473">
    <property type="entry name" value="EF-hand"/>
    <property type="match status" value="1"/>
</dbReference>
<gene>
    <name evidence="6" type="ORF">C0630_04595</name>
</gene>
<dbReference type="Pfam" id="PF13202">
    <property type="entry name" value="EF-hand_5"/>
    <property type="match status" value="4"/>
</dbReference>
<name>A0A2N6CZQ9_9GAMM</name>
<protein>
    <recommendedName>
        <fullName evidence="5">EF-hand domain-containing protein</fullName>
    </recommendedName>
</protein>
<keyword evidence="4" id="KW-0732">Signal</keyword>
<organism evidence="6 7">
    <name type="scientific">Sedimenticola selenatireducens</name>
    <dbReference type="NCBI Taxonomy" id="191960"/>
    <lineage>
        <taxon>Bacteria</taxon>
        <taxon>Pseudomonadati</taxon>
        <taxon>Pseudomonadota</taxon>
        <taxon>Gammaproteobacteria</taxon>
        <taxon>Chromatiales</taxon>
        <taxon>Sedimenticolaceae</taxon>
        <taxon>Sedimenticola</taxon>
    </lineage>
</organism>
<dbReference type="PANTHER" id="PTHR10827:SF98">
    <property type="entry name" value="45 KDA CALCIUM-BINDING PROTEIN"/>
    <property type="match status" value="1"/>
</dbReference>
<dbReference type="InterPro" id="IPR018247">
    <property type="entry name" value="EF_Hand_1_Ca_BS"/>
</dbReference>
<feature type="compositionally biased region" description="Basic and acidic residues" evidence="3">
    <location>
        <begin position="146"/>
        <end position="155"/>
    </location>
</feature>
<dbReference type="PROSITE" id="PS00018">
    <property type="entry name" value="EF_HAND_1"/>
    <property type="match status" value="4"/>
</dbReference>
<proteinExistence type="predicted"/>
<dbReference type="STRING" id="1111735.GCA_000428045_04036"/>
<dbReference type="RefSeq" id="WP_273438042.1">
    <property type="nucleotide sequence ID" value="NZ_CAXXYC010000004.1"/>
</dbReference>
<evidence type="ECO:0000256" key="4">
    <source>
        <dbReference type="SAM" id="SignalP"/>
    </source>
</evidence>
<feature type="domain" description="EF-hand" evidence="5">
    <location>
        <begin position="37"/>
        <end position="63"/>
    </location>
</feature>
<keyword evidence="1" id="KW-0479">Metal-binding</keyword>
<sequence>MKTNRRVFTLAVAITTLLGAGALMAAPPMPAPGPIPFTAYDSNGDGRISADEFYAARNARIGERAKQGGMMRNLGNAPTFEKFDADADGYLSENELLKGQLSQMQENRMNRPMGPMGGAGRGAGGMASFADFDSNGDGVVTAEEFDQTRAARQADKAAQGYPMRNAGSSPSFESFDANGDGRLTPDEFVPGNPNRMRQ</sequence>
<dbReference type="InterPro" id="IPR002048">
    <property type="entry name" value="EF_hand_dom"/>
</dbReference>
<evidence type="ECO:0000313" key="6">
    <source>
        <dbReference type="EMBL" id="PLX62852.1"/>
    </source>
</evidence>
<evidence type="ECO:0000256" key="1">
    <source>
        <dbReference type="ARBA" id="ARBA00022723"/>
    </source>
</evidence>
<dbReference type="PROSITE" id="PS50222">
    <property type="entry name" value="EF_HAND_2"/>
    <property type="match status" value="3"/>
</dbReference>
<dbReference type="Proteomes" id="UP000235015">
    <property type="component" value="Unassembled WGS sequence"/>
</dbReference>
<keyword evidence="2" id="KW-0677">Repeat</keyword>
<dbReference type="InterPro" id="IPR011992">
    <property type="entry name" value="EF-hand-dom_pair"/>
</dbReference>
<feature type="signal peptide" evidence="4">
    <location>
        <begin position="1"/>
        <end position="25"/>
    </location>
</feature>
<dbReference type="Gene3D" id="1.10.238.10">
    <property type="entry name" value="EF-hand"/>
    <property type="match status" value="2"/>
</dbReference>
<dbReference type="GO" id="GO:0005509">
    <property type="term" value="F:calcium ion binding"/>
    <property type="evidence" value="ECO:0007669"/>
    <property type="project" value="InterPro"/>
</dbReference>
<dbReference type="AlphaFoldDB" id="A0A2N6CZQ9"/>
<dbReference type="EMBL" id="PKUN01000003">
    <property type="protein sequence ID" value="PLX62852.1"/>
    <property type="molecule type" value="Genomic_DNA"/>
</dbReference>
<comment type="caution">
    <text evidence="6">The sequence shown here is derived from an EMBL/GenBank/DDBJ whole genome shotgun (WGS) entry which is preliminary data.</text>
</comment>
<dbReference type="PANTHER" id="PTHR10827">
    <property type="entry name" value="RETICULOCALBIN"/>
    <property type="match status" value="1"/>
</dbReference>
<evidence type="ECO:0000313" key="7">
    <source>
        <dbReference type="Proteomes" id="UP000235015"/>
    </source>
</evidence>